<evidence type="ECO:0000313" key="8">
    <source>
        <dbReference type="Proteomes" id="UP001212152"/>
    </source>
</evidence>
<proteinExistence type="predicted"/>
<dbReference type="PANTHER" id="PTHR24324">
    <property type="entry name" value="HOMEOBOX PROTEIN HHEX"/>
    <property type="match status" value="1"/>
</dbReference>
<dbReference type="SUPFAM" id="SSF46689">
    <property type="entry name" value="Homeodomain-like"/>
    <property type="match status" value="1"/>
</dbReference>
<dbReference type="PROSITE" id="PS50071">
    <property type="entry name" value="HOMEOBOX_2"/>
    <property type="match status" value="1"/>
</dbReference>
<evidence type="ECO:0000256" key="4">
    <source>
        <dbReference type="PROSITE-ProRule" id="PRU00108"/>
    </source>
</evidence>
<evidence type="ECO:0000256" key="2">
    <source>
        <dbReference type="ARBA" id="ARBA00023155"/>
    </source>
</evidence>
<name>A0AAD5TSF0_9FUNG</name>
<dbReference type="GO" id="GO:0000981">
    <property type="term" value="F:DNA-binding transcription factor activity, RNA polymerase II-specific"/>
    <property type="evidence" value="ECO:0007669"/>
    <property type="project" value="InterPro"/>
</dbReference>
<dbReference type="Pfam" id="PF24818">
    <property type="entry name" value="PH_TRF2_HOY1"/>
    <property type="match status" value="1"/>
</dbReference>
<dbReference type="InterPro" id="IPR017970">
    <property type="entry name" value="Homeobox_CS"/>
</dbReference>
<feature type="domain" description="Homeobox" evidence="6">
    <location>
        <begin position="151"/>
        <end position="211"/>
    </location>
</feature>
<evidence type="ECO:0000256" key="3">
    <source>
        <dbReference type="ARBA" id="ARBA00023242"/>
    </source>
</evidence>
<protein>
    <recommendedName>
        <fullName evidence="6">Homeobox domain-containing protein</fullName>
    </recommendedName>
</protein>
<dbReference type="InterPro" id="IPR057939">
    <property type="entry name" value="TRF2_HOY1_PH"/>
</dbReference>
<dbReference type="Gene3D" id="1.10.10.60">
    <property type="entry name" value="Homeodomain-like"/>
    <property type="match status" value="1"/>
</dbReference>
<keyword evidence="3 4" id="KW-0539">Nucleus</keyword>
<dbReference type="InterPro" id="IPR009057">
    <property type="entry name" value="Homeodomain-like_sf"/>
</dbReference>
<sequence>MATSAHAHQFVFDDRPAKRRFSVDAASSYFAVPAQDQLAQHHQHQHQHQLALNSSASSAFSGSTAPSFSQLLHFTDECCSSSDDGANYSASDDKTGEHLRLVAQNSRSLVLTAQKLTGRFYFRFRLFSHSRDLSPQGRCAAPLTPPPSCDDTKAKKRARATPEQLAILEETFLTNTSPNAKLREILAGKVHMTERSIQIWFQNRRAKVKLMQKRAAQQAAQQENVKRRQSLFAQTYGMGYGQFSAPQLIQPRPTVNRSCSVDFSAMGINMGLTLNPFATTAPITTEPTAMDGTTTTPLTTAMPYAGGRQPPQMALQRPMRPRQNSEPIRPPQHVIQSWLASPATLSAGAQCTSFLTADSLTIGTWRRLPVAAGDLAVTINSDDMAGTGGTIRYEVADGPSRFKIEVPLSTVLAAALEPVDAFRAQLVLDVSMPPMFFMETGRTPTWTQCRDFTQGKQGTCCLRHVVRGEPATLAAQWQLASQANPQLQRITRMAMAPPSLTITPTSASPIDAFAPLSPARRHSTPALQALRFSEGLELSSLQAFAEGDMGSFTSNDNNNETHLSSPKSTAEAYMPFTRTRQMSTDGILNQLSYISLESKQEDLVMQDRTPPMSVVSSPFASFGAMGASTGGDMEAAMLDLDSMTSGSGLDMSMDTTGDQSHLAV</sequence>
<organism evidence="7 8">
    <name type="scientific">Geranomyces variabilis</name>
    <dbReference type="NCBI Taxonomy" id="109894"/>
    <lineage>
        <taxon>Eukaryota</taxon>
        <taxon>Fungi</taxon>
        <taxon>Fungi incertae sedis</taxon>
        <taxon>Chytridiomycota</taxon>
        <taxon>Chytridiomycota incertae sedis</taxon>
        <taxon>Chytridiomycetes</taxon>
        <taxon>Spizellomycetales</taxon>
        <taxon>Powellomycetaceae</taxon>
        <taxon>Geranomyces</taxon>
    </lineage>
</organism>
<dbReference type="AlphaFoldDB" id="A0AAD5TSF0"/>
<keyword evidence="8" id="KW-1185">Reference proteome</keyword>
<comment type="subcellular location">
    <subcellularLocation>
        <location evidence="4 5">Nucleus</location>
    </subcellularLocation>
</comment>
<reference evidence="7" key="1">
    <citation type="submission" date="2020-05" db="EMBL/GenBank/DDBJ databases">
        <title>Phylogenomic resolution of chytrid fungi.</title>
        <authorList>
            <person name="Stajich J.E."/>
            <person name="Amses K."/>
            <person name="Simmons R."/>
            <person name="Seto K."/>
            <person name="Myers J."/>
            <person name="Bonds A."/>
            <person name="Quandt C.A."/>
            <person name="Barry K."/>
            <person name="Liu P."/>
            <person name="Grigoriev I."/>
            <person name="Longcore J.E."/>
            <person name="James T.Y."/>
        </authorList>
    </citation>
    <scope>NUCLEOTIDE SEQUENCE</scope>
    <source>
        <strain evidence="7">JEL0379</strain>
    </source>
</reference>
<dbReference type="Pfam" id="PF00046">
    <property type="entry name" value="Homeodomain"/>
    <property type="match status" value="1"/>
</dbReference>
<dbReference type="GO" id="GO:0030154">
    <property type="term" value="P:cell differentiation"/>
    <property type="evidence" value="ECO:0007669"/>
    <property type="project" value="TreeGrafter"/>
</dbReference>
<dbReference type="CDD" id="cd00086">
    <property type="entry name" value="homeodomain"/>
    <property type="match status" value="1"/>
</dbReference>
<evidence type="ECO:0000259" key="6">
    <source>
        <dbReference type="PROSITE" id="PS50071"/>
    </source>
</evidence>
<dbReference type="PROSITE" id="PS00027">
    <property type="entry name" value="HOMEOBOX_1"/>
    <property type="match status" value="1"/>
</dbReference>
<dbReference type="InterPro" id="IPR051000">
    <property type="entry name" value="Homeobox_DNA-bind_prot"/>
</dbReference>
<keyword evidence="2 4" id="KW-0371">Homeobox</keyword>
<keyword evidence="1 4" id="KW-0238">DNA-binding</keyword>
<gene>
    <name evidence="7" type="ORF">HDU87_000194</name>
</gene>
<evidence type="ECO:0000256" key="5">
    <source>
        <dbReference type="RuleBase" id="RU000682"/>
    </source>
</evidence>
<comment type="caution">
    <text evidence="7">The sequence shown here is derived from an EMBL/GenBank/DDBJ whole genome shotgun (WGS) entry which is preliminary data.</text>
</comment>
<evidence type="ECO:0000256" key="1">
    <source>
        <dbReference type="ARBA" id="ARBA00023125"/>
    </source>
</evidence>
<evidence type="ECO:0000313" key="7">
    <source>
        <dbReference type="EMBL" id="KAJ3185571.1"/>
    </source>
</evidence>
<dbReference type="SMART" id="SM00389">
    <property type="entry name" value="HOX"/>
    <property type="match status" value="1"/>
</dbReference>
<dbReference type="PANTHER" id="PTHR24324:SF9">
    <property type="entry name" value="HOMEOBOX DOMAIN-CONTAINING PROTEIN"/>
    <property type="match status" value="1"/>
</dbReference>
<dbReference type="Proteomes" id="UP001212152">
    <property type="component" value="Unassembled WGS sequence"/>
</dbReference>
<accession>A0AAD5TSF0</accession>
<dbReference type="EMBL" id="JADGJQ010000001">
    <property type="protein sequence ID" value="KAJ3185571.1"/>
    <property type="molecule type" value="Genomic_DNA"/>
</dbReference>
<dbReference type="GO" id="GO:0000978">
    <property type="term" value="F:RNA polymerase II cis-regulatory region sequence-specific DNA binding"/>
    <property type="evidence" value="ECO:0007669"/>
    <property type="project" value="TreeGrafter"/>
</dbReference>
<dbReference type="InterPro" id="IPR001356">
    <property type="entry name" value="HD"/>
</dbReference>
<feature type="DNA-binding region" description="Homeobox" evidence="4">
    <location>
        <begin position="153"/>
        <end position="212"/>
    </location>
</feature>
<dbReference type="GO" id="GO:0005634">
    <property type="term" value="C:nucleus"/>
    <property type="evidence" value="ECO:0007669"/>
    <property type="project" value="UniProtKB-SubCell"/>
</dbReference>